<gene>
    <name evidence="1" type="ORF">GO738_11025</name>
</gene>
<protein>
    <submittedName>
        <fullName evidence="1">Uncharacterized protein</fullName>
    </submittedName>
</protein>
<reference evidence="1 2" key="1">
    <citation type="submission" date="2019-11" db="EMBL/GenBank/DDBJ databases">
        <title>Whole genome shotgun sequencing (WGS) data from Adlercreutzia equolifaciens ResAG-91, Eggerthella lenta MRI-F36, MRI-F37, MRI-F40, ResAG-49, ResAG-88, ResAG-121, ResAG-145, and Gordonibacter sp. ResAG-5, ResAG-26, ResAG-43, ResAG-50, ResAG-59.</title>
        <authorList>
            <person name="Stoll D.A."/>
            <person name="Danylec N."/>
            <person name="Franz C.M.A.P."/>
            <person name="Huch M."/>
        </authorList>
    </citation>
    <scope>NUCLEOTIDE SEQUENCE [LARGE SCALE GENOMIC DNA]</scope>
    <source>
        <strain evidence="1 2">ResAG-59</strain>
    </source>
</reference>
<accession>A0A6N8IJ51</accession>
<dbReference type="RefSeq" id="WP_157005852.1">
    <property type="nucleotide sequence ID" value="NZ_DBEZYS010000274.1"/>
</dbReference>
<dbReference type="AlphaFoldDB" id="A0A6N8IJ51"/>
<evidence type="ECO:0000313" key="2">
    <source>
        <dbReference type="Proteomes" id="UP000468327"/>
    </source>
</evidence>
<comment type="caution">
    <text evidence="1">The sequence shown here is derived from an EMBL/GenBank/DDBJ whole genome shotgun (WGS) entry which is preliminary data.</text>
</comment>
<name>A0A6N8IJ51_9ACTN</name>
<evidence type="ECO:0000313" key="1">
    <source>
        <dbReference type="EMBL" id="MVN15867.1"/>
    </source>
</evidence>
<dbReference type="EMBL" id="WPOC01000019">
    <property type="protein sequence ID" value="MVN15867.1"/>
    <property type="molecule type" value="Genomic_DNA"/>
</dbReference>
<sequence length="145" mass="15833">MRRDIKERLLADKRAAANQVDAVCEKRAEGTLTAELLREHLFRYVLAKFGLEAADAPSRSLEDLAEESLAKALRTDPDQVVEAERPATCDGARWVDMKQALLIMALQREFGVALDGLRAGLADTTDELADLMFAAFPASDDGAGK</sequence>
<proteinExistence type="predicted"/>
<dbReference type="Proteomes" id="UP000468327">
    <property type="component" value="Unassembled WGS sequence"/>
</dbReference>
<organism evidence="1 2">
    <name type="scientific">Gordonibacter urolithinfaciens</name>
    <dbReference type="NCBI Taxonomy" id="1335613"/>
    <lineage>
        <taxon>Bacteria</taxon>
        <taxon>Bacillati</taxon>
        <taxon>Actinomycetota</taxon>
        <taxon>Coriobacteriia</taxon>
        <taxon>Eggerthellales</taxon>
        <taxon>Eggerthellaceae</taxon>
        <taxon>Gordonibacter</taxon>
    </lineage>
</organism>
<keyword evidence="2" id="KW-1185">Reference proteome</keyword>